<keyword evidence="2" id="KW-0245">EGF-like domain</keyword>
<evidence type="ECO:0000256" key="4">
    <source>
        <dbReference type="ARBA" id="ARBA00022692"/>
    </source>
</evidence>
<keyword evidence="14" id="KW-0325">Glycoprotein</keyword>
<dbReference type="FunFam" id="3.40.390.10:FF:000015">
    <property type="entry name" value="Meprin A subunit"/>
    <property type="match status" value="1"/>
</dbReference>
<dbReference type="InterPro" id="IPR006026">
    <property type="entry name" value="Peptidase_Metallo"/>
</dbReference>
<dbReference type="InterPro" id="IPR002083">
    <property type="entry name" value="MATH/TRAF_dom"/>
</dbReference>
<dbReference type="PROSITE" id="PS00740">
    <property type="entry name" value="MAM_1"/>
    <property type="match status" value="1"/>
</dbReference>
<feature type="active site" evidence="16">
    <location>
        <position position="137"/>
    </location>
</feature>
<dbReference type="InParanoid" id="A0A6J2V2X7"/>
<evidence type="ECO:0000256" key="10">
    <source>
        <dbReference type="ARBA" id="ARBA00023049"/>
    </source>
</evidence>
<dbReference type="FunFam" id="2.60.120.200:FF:000037">
    <property type="entry name" value="Meprin A subunit"/>
    <property type="match status" value="1"/>
</dbReference>
<dbReference type="CTD" id="100151009"/>
<dbReference type="GeneID" id="115809183"/>
<evidence type="ECO:0000256" key="11">
    <source>
        <dbReference type="ARBA" id="ARBA00023136"/>
    </source>
</evidence>
<dbReference type="InterPro" id="IPR008974">
    <property type="entry name" value="TRAF-like"/>
</dbReference>
<evidence type="ECO:0000256" key="12">
    <source>
        <dbReference type="ARBA" id="ARBA00023145"/>
    </source>
</evidence>
<keyword evidence="11 19" id="KW-0472">Membrane</keyword>
<evidence type="ECO:0000256" key="7">
    <source>
        <dbReference type="ARBA" id="ARBA00022801"/>
    </source>
</evidence>
<dbReference type="SMART" id="SM00137">
    <property type="entry name" value="MAM"/>
    <property type="match status" value="1"/>
</dbReference>
<dbReference type="InterPro" id="IPR013320">
    <property type="entry name" value="ConA-like_dom_sf"/>
</dbReference>
<proteinExistence type="predicted"/>
<dbReference type="PANTHER" id="PTHR10127">
    <property type="entry name" value="DISCOIDIN, CUB, EGF, LAMININ , AND ZINC METALLOPROTEASE DOMAIN CONTAINING"/>
    <property type="match status" value="1"/>
</dbReference>
<dbReference type="InterPro" id="IPR024079">
    <property type="entry name" value="MetalloPept_cat_dom_sf"/>
</dbReference>
<feature type="binding site" evidence="17">
    <location>
        <position position="146"/>
    </location>
    <ligand>
        <name>Zn(2+)</name>
        <dbReference type="ChEBI" id="CHEBI:29105"/>
        <note>catalytic</note>
    </ligand>
</feature>
<gene>
    <name evidence="22" type="primary">mep1ba</name>
</gene>
<keyword evidence="10 15" id="KW-0482">Metalloprotease</keyword>
<keyword evidence="4 19" id="KW-0812">Transmembrane</keyword>
<dbReference type="InterPro" id="IPR008294">
    <property type="entry name" value="Meprin"/>
</dbReference>
<feature type="binding site" evidence="17">
    <location>
        <position position="140"/>
    </location>
    <ligand>
        <name>Zn(2+)</name>
        <dbReference type="ChEBI" id="CHEBI:29105"/>
        <note>catalytic</note>
    </ligand>
</feature>
<feature type="binding site" evidence="17">
    <location>
        <position position="36"/>
    </location>
    <ligand>
        <name>Zn(2+)</name>
        <dbReference type="ChEBI" id="CHEBI:29105"/>
        <note>catalytic</note>
    </ligand>
</feature>
<dbReference type="SMART" id="SM00061">
    <property type="entry name" value="MATH"/>
    <property type="match status" value="1"/>
</dbReference>
<dbReference type="OrthoDB" id="291007at2759"/>
<dbReference type="SUPFAM" id="SSF49599">
    <property type="entry name" value="TRAF domain-like"/>
    <property type="match status" value="1"/>
</dbReference>
<organism evidence="21 22">
    <name type="scientific">Chanos chanos</name>
    <name type="common">Milkfish</name>
    <name type="synonym">Mugil chanos</name>
    <dbReference type="NCBI Taxonomy" id="29144"/>
    <lineage>
        <taxon>Eukaryota</taxon>
        <taxon>Metazoa</taxon>
        <taxon>Chordata</taxon>
        <taxon>Craniata</taxon>
        <taxon>Vertebrata</taxon>
        <taxon>Euteleostomi</taxon>
        <taxon>Actinopterygii</taxon>
        <taxon>Neopterygii</taxon>
        <taxon>Teleostei</taxon>
        <taxon>Ostariophysi</taxon>
        <taxon>Gonorynchiformes</taxon>
        <taxon>Chanidae</taxon>
        <taxon>Chanos</taxon>
    </lineage>
</organism>
<evidence type="ECO:0000256" key="17">
    <source>
        <dbReference type="PIRSR" id="PIRSR001196-2"/>
    </source>
</evidence>
<dbReference type="Gene3D" id="3.40.390.10">
    <property type="entry name" value="Collagenase (Catalytic Domain)"/>
    <property type="match status" value="1"/>
</dbReference>
<evidence type="ECO:0000256" key="3">
    <source>
        <dbReference type="ARBA" id="ARBA00022670"/>
    </source>
</evidence>
<keyword evidence="13" id="KW-1015">Disulfide bond</keyword>
<comment type="cofactor">
    <cofactor evidence="18">
        <name>Zn(2+)</name>
        <dbReference type="ChEBI" id="CHEBI:29105"/>
    </cofactor>
    <text evidence="18">Binds 1 zinc ion per subunit.</text>
</comment>
<dbReference type="InterPro" id="IPR000998">
    <property type="entry name" value="MAM_dom"/>
</dbReference>
<evidence type="ECO:0000256" key="18">
    <source>
        <dbReference type="RuleBase" id="RU361183"/>
    </source>
</evidence>
<feature type="non-terminal residue" evidence="22">
    <location>
        <position position="1"/>
    </location>
</feature>
<dbReference type="GO" id="GO:0006508">
    <property type="term" value="P:proteolysis"/>
    <property type="evidence" value="ECO:0007669"/>
    <property type="project" value="UniProtKB-KW"/>
</dbReference>
<dbReference type="PIRSF" id="PIRSF001196">
    <property type="entry name" value="Meprin"/>
    <property type="match status" value="1"/>
</dbReference>
<evidence type="ECO:0000256" key="8">
    <source>
        <dbReference type="ARBA" id="ARBA00022833"/>
    </source>
</evidence>
<evidence type="ECO:0000256" key="1">
    <source>
        <dbReference type="ARBA" id="ARBA00004479"/>
    </source>
</evidence>
<feature type="domain" description="MAM" evidence="20">
    <location>
        <begin position="293"/>
        <end position="333"/>
    </location>
</feature>
<name>A0A6J2V2X7_CHACN</name>
<dbReference type="PRINTS" id="PR00020">
    <property type="entry name" value="MAMDOMAIN"/>
</dbReference>
<keyword evidence="8 15" id="KW-0862">Zinc</keyword>
<evidence type="ECO:0000256" key="2">
    <source>
        <dbReference type="ARBA" id="ARBA00022536"/>
    </source>
</evidence>
<evidence type="ECO:0000313" key="22">
    <source>
        <dbReference type="RefSeq" id="XP_030626609.1"/>
    </source>
</evidence>
<dbReference type="PANTHER" id="PTHR10127:SF882">
    <property type="entry name" value="MEPRIN A SUBUNIT"/>
    <property type="match status" value="1"/>
</dbReference>
<evidence type="ECO:0000256" key="9">
    <source>
        <dbReference type="ARBA" id="ARBA00022989"/>
    </source>
</evidence>
<evidence type="ECO:0000259" key="20">
    <source>
        <dbReference type="PROSITE" id="PS00740"/>
    </source>
</evidence>
<dbReference type="SMART" id="SM00235">
    <property type="entry name" value="ZnMc"/>
    <property type="match status" value="1"/>
</dbReference>
<dbReference type="SUPFAM" id="SSF49899">
    <property type="entry name" value="Concanavalin A-like lectins/glucanases"/>
    <property type="match status" value="1"/>
</dbReference>
<protein>
    <recommendedName>
        <fullName evidence="15">Meprin A subunit</fullName>
        <ecNumber evidence="15">3.4.24.-</ecNumber>
    </recommendedName>
    <alternativeName>
        <fullName evidence="15">Endopeptidase-2</fullName>
    </alternativeName>
</protein>
<keyword evidence="5 15" id="KW-0479">Metal-binding</keyword>
<dbReference type="Pfam" id="PF00629">
    <property type="entry name" value="MAM"/>
    <property type="match status" value="1"/>
</dbReference>
<dbReference type="Pfam" id="PF01400">
    <property type="entry name" value="Astacin"/>
    <property type="match status" value="1"/>
</dbReference>
<keyword evidence="9 19" id="KW-1133">Transmembrane helix</keyword>
<evidence type="ECO:0000313" key="21">
    <source>
        <dbReference type="Proteomes" id="UP000504632"/>
    </source>
</evidence>
<dbReference type="Pfam" id="PF22486">
    <property type="entry name" value="MATH_2"/>
    <property type="match status" value="1"/>
</dbReference>
<reference evidence="22" key="1">
    <citation type="submission" date="2025-08" db="UniProtKB">
        <authorList>
            <consortium name="RefSeq"/>
        </authorList>
    </citation>
    <scope>IDENTIFICATION</scope>
</reference>
<keyword evidence="7 15" id="KW-0378">Hydrolase</keyword>
<evidence type="ECO:0000256" key="14">
    <source>
        <dbReference type="ARBA" id="ARBA00023180"/>
    </source>
</evidence>
<dbReference type="GO" id="GO:0004222">
    <property type="term" value="F:metalloendopeptidase activity"/>
    <property type="evidence" value="ECO:0007669"/>
    <property type="project" value="UniProtKB-UniRule"/>
</dbReference>
<evidence type="ECO:0000256" key="6">
    <source>
        <dbReference type="ARBA" id="ARBA00022729"/>
    </source>
</evidence>
<dbReference type="CDD" id="cd06263">
    <property type="entry name" value="MAM"/>
    <property type="match status" value="1"/>
</dbReference>
<keyword evidence="21" id="KW-1185">Reference proteome</keyword>
<dbReference type="SUPFAM" id="SSF55486">
    <property type="entry name" value="Metalloproteases ('zincins'), catalytic domain"/>
    <property type="match status" value="1"/>
</dbReference>
<dbReference type="CDD" id="cd03782">
    <property type="entry name" value="MATH_Meprin_Beta"/>
    <property type="match status" value="1"/>
</dbReference>
<evidence type="ECO:0000256" key="16">
    <source>
        <dbReference type="PIRSR" id="PIRSR001196-1"/>
    </source>
</evidence>
<feature type="transmembrane region" description="Helical" evidence="19">
    <location>
        <begin position="605"/>
        <end position="626"/>
    </location>
</feature>
<dbReference type="Gene3D" id="2.60.120.200">
    <property type="match status" value="1"/>
</dbReference>
<evidence type="ECO:0000256" key="19">
    <source>
        <dbReference type="SAM" id="Phobius"/>
    </source>
</evidence>
<dbReference type="PRINTS" id="PR00480">
    <property type="entry name" value="ASTACIN"/>
</dbReference>
<dbReference type="RefSeq" id="XP_030626609.1">
    <property type="nucleotide sequence ID" value="XM_030770749.1"/>
</dbReference>
<accession>A0A6J2V2X7</accession>
<keyword evidence="3 15" id="KW-0645">Protease</keyword>
<dbReference type="Proteomes" id="UP000504632">
    <property type="component" value="Chromosome 4"/>
</dbReference>
<comment type="subcellular location">
    <subcellularLocation>
        <location evidence="1">Membrane</location>
        <topology evidence="1">Single-pass type I membrane protein</topology>
    </subcellularLocation>
</comment>
<feature type="binding site" evidence="17">
    <location>
        <position position="136"/>
    </location>
    <ligand>
        <name>Zn(2+)</name>
        <dbReference type="ChEBI" id="CHEBI:29105"/>
        <note>catalytic</note>
    </ligand>
</feature>
<dbReference type="GO" id="GO:0008270">
    <property type="term" value="F:zinc ion binding"/>
    <property type="evidence" value="ECO:0007669"/>
    <property type="project" value="UniProtKB-UniRule"/>
</dbReference>
<dbReference type="GO" id="GO:0016020">
    <property type="term" value="C:membrane"/>
    <property type="evidence" value="ECO:0007669"/>
    <property type="project" value="UniProtKB-SubCell"/>
</dbReference>
<dbReference type="EC" id="3.4.24.-" evidence="15"/>
<dbReference type="FunFam" id="2.60.210.10:FF:000009">
    <property type="entry name" value="Meprin A subunit"/>
    <property type="match status" value="1"/>
</dbReference>
<keyword evidence="12" id="KW-0865">Zymogen</keyword>
<keyword evidence="6" id="KW-0732">Signal</keyword>
<evidence type="ECO:0000256" key="13">
    <source>
        <dbReference type="ARBA" id="ARBA00023157"/>
    </source>
</evidence>
<dbReference type="Gene3D" id="2.60.210.10">
    <property type="entry name" value="Apoptosis, Tumor Necrosis Factor Receptor Associated Protein 2, Chain A"/>
    <property type="match status" value="1"/>
</dbReference>
<dbReference type="InterPro" id="IPR001506">
    <property type="entry name" value="Peptidase_M12A"/>
</dbReference>
<sequence>LSAPSSGSTEIDVDDGKDLDIFDINEEAGLDLVEGDLMISEAEGWNTIIGDQYRWPNTVPYYLEDSLEINAKGVILQAFEQYRLKTCIDFKPWSGETNYISVFKGSGCYSSVGNRQVGKQALSIGTNCDRLGTVEHEFLHALGFWHEQSRADRDDYVKIVWDNITPGKEHNFNMYDDTLSSSLGVSYDYGSVMHYSKTAFRDGSDSTIVTKIPEFSDVIGQRMEFSENDLLKLNRLYNCTRSSTFLDSCSFEQPDICGMIQGEEANSAWQRVRSVPAGPNTDYTNMGKCEGSGYFMHFSTATGNHGDKAYLESRILYPRRGSQCLQFYLYHSGGATDLLSVWVREYDQQNPKGILRLIKKISDGPKDSWELYHVTLDVSKKFRLVFEGVKGTGGSTGGLSLDDINMSETQCPHHTWRIRNFSNLLATTAPGTKIYSPPFLSPDGYSFQVGLYVNGKSSSPDSMAIYVHLTSGPRDDELKWPCPWRQATMALMDQNPHIQKRMNNQRMVTTDPGKTTSDGTEYYWDDPRKVGSWVTDSDGNSYYRGPGYGTSSFLTHSRLKSRDFIKGDDIIFLLTLEDVSSLLETQPVPSSLSPGDTMATSMATVAVYVCVGAVLFLVLAVGVAYYGRKRFRRGDREDSLTELEVTAECK</sequence>
<evidence type="ECO:0000256" key="5">
    <source>
        <dbReference type="ARBA" id="ARBA00022723"/>
    </source>
</evidence>
<dbReference type="AlphaFoldDB" id="A0A6J2V2X7"/>
<evidence type="ECO:0000256" key="15">
    <source>
        <dbReference type="PIRNR" id="PIRNR001196"/>
    </source>
</evidence>